<proteinExistence type="predicted"/>
<dbReference type="PANTHER" id="PTHR31851">
    <property type="entry name" value="FE(2+)/MN(2+) TRANSPORTER PCL1"/>
    <property type="match status" value="1"/>
</dbReference>
<evidence type="ECO:0000256" key="4">
    <source>
        <dbReference type="ARBA" id="ARBA00023136"/>
    </source>
</evidence>
<organism evidence="7 8">
    <name type="scientific">Roseomonas mucosa</name>
    <dbReference type="NCBI Taxonomy" id="207340"/>
    <lineage>
        <taxon>Bacteria</taxon>
        <taxon>Pseudomonadati</taxon>
        <taxon>Pseudomonadota</taxon>
        <taxon>Alphaproteobacteria</taxon>
        <taxon>Acetobacterales</taxon>
        <taxon>Roseomonadaceae</taxon>
        <taxon>Roseomonas</taxon>
    </lineage>
</organism>
<keyword evidence="2 6" id="KW-0812">Transmembrane</keyword>
<dbReference type="AlphaFoldDB" id="A0A379N2B9"/>
<dbReference type="InterPro" id="IPR008217">
    <property type="entry name" value="Ccc1_fam"/>
</dbReference>
<dbReference type="GO" id="GO:0005384">
    <property type="term" value="F:manganese ion transmembrane transporter activity"/>
    <property type="evidence" value="ECO:0007669"/>
    <property type="project" value="InterPro"/>
</dbReference>
<evidence type="ECO:0000256" key="6">
    <source>
        <dbReference type="SAM" id="Phobius"/>
    </source>
</evidence>
<evidence type="ECO:0000256" key="2">
    <source>
        <dbReference type="ARBA" id="ARBA00022692"/>
    </source>
</evidence>
<dbReference type="Proteomes" id="UP000254919">
    <property type="component" value="Unassembled WGS sequence"/>
</dbReference>
<protein>
    <submittedName>
        <fullName evidence="7">VIT family</fullName>
    </submittedName>
</protein>
<evidence type="ECO:0000313" key="8">
    <source>
        <dbReference type="Proteomes" id="UP000254919"/>
    </source>
</evidence>
<evidence type="ECO:0000256" key="5">
    <source>
        <dbReference type="SAM" id="MobiDB-lite"/>
    </source>
</evidence>
<feature type="region of interest" description="Disordered" evidence="5">
    <location>
        <begin position="25"/>
        <end position="44"/>
    </location>
</feature>
<comment type="subcellular location">
    <subcellularLocation>
        <location evidence="1">Endomembrane system</location>
        <topology evidence="1">Multi-pass membrane protein</topology>
    </subcellularLocation>
</comment>
<sequence>MFIGSPCPIRCGSFGGMDSLAFDQSGLPAMPPGPPHQEQHATSSPLVRDLVIGTADGLTVPFALAAGLSGAVAANPLIVTAGLAELAAGCIAMGLGGYLAARSEADRYASEYRREWDETADYPARERWEVAAIFHRQGLRGDTLQAATEAICADRQRWVDFMMRFELELSAPTPGEAPRSALRIGGSYVAGGMVPLLPYMLLDDTPRALLVSSLVTGLALLAFGWLRARATGMPRLAGALQTAVIGAVAAGAAFGIARLVSG</sequence>
<evidence type="ECO:0000256" key="3">
    <source>
        <dbReference type="ARBA" id="ARBA00022989"/>
    </source>
</evidence>
<name>A0A379N2B9_9PROT</name>
<gene>
    <name evidence="7" type="ORF">NCTC13291_02855</name>
</gene>
<keyword evidence="4 6" id="KW-0472">Membrane</keyword>
<keyword evidence="3 6" id="KW-1133">Transmembrane helix</keyword>
<dbReference type="GO" id="GO:0030026">
    <property type="term" value="P:intracellular manganese ion homeostasis"/>
    <property type="evidence" value="ECO:0007669"/>
    <property type="project" value="InterPro"/>
</dbReference>
<dbReference type="EMBL" id="UGVN01000001">
    <property type="protein sequence ID" value="SUE41276.1"/>
    <property type="molecule type" value="Genomic_DNA"/>
</dbReference>
<dbReference type="Pfam" id="PF01988">
    <property type="entry name" value="VIT1"/>
    <property type="match status" value="1"/>
</dbReference>
<dbReference type="GO" id="GO:0012505">
    <property type="term" value="C:endomembrane system"/>
    <property type="evidence" value="ECO:0007669"/>
    <property type="project" value="UniProtKB-SubCell"/>
</dbReference>
<reference evidence="7 8" key="1">
    <citation type="submission" date="2018-06" db="EMBL/GenBank/DDBJ databases">
        <authorList>
            <consortium name="Pathogen Informatics"/>
            <person name="Doyle S."/>
        </authorList>
    </citation>
    <scope>NUCLEOTIDE SEQUENCE [LARGE SCALE GENOMIC DNA]</scope>
    <source>
        <strain evidence="7 8">NCTC13291</strain>
    </source>
</reference>
<evidence type="ECO:0000313" key="7">
    <source>
        <dbReference type="EMBL" id="SUE41276.1"/>
    </source>
</evidence>
<feature type="transmembrane region" description="Helical" evidence="6">
    <location>
        <begin position="208"/>
        <end position="226"/>
    </location>
</feature>
<accession>A0A379N2B9</accession>
<evidence type="ECO:0000256" key="1">
    <source>
        <dbReference type="ARBA" id="ARBA00004127"/>
    </source>
</evidence>
<feature type="transmembrane region" description="Helical" evidence="6">
    <location>
        <begin position="238"/>
        <end position="260"/>
    </location>
</feature>